<dbReference type="AlphaFoldDB" id="A0A5B6VEE7"/>
<proteinExistence type="predicted"/>
<dbReference type="EMBL" id="SMMG02000007">
    <property type="protein sequence ID" value="KAA3467509.1"/>
    <property type="molecule type" value="Genomic_DNA"/>
</dbReference>
<dbReference type="Proteomes" id="UP000325315">
    <property type="component" value="Unassembled WGS sequence"/>
</dbReference>
<evidence type="ECO:0000313" key="2">
    <source>
        <dbReference type="Proteomes" id="UP000325315"/>
    </source>
</evidence>
<organism evidence="1 2">
    <name type="scientific">Gossypium australe</name>
    <dbReference type="NCBI Taxonomy" id="47621"/>
    <lineage>
        <taxon>Eukaryota</taxon>
        <taxon>Viridiplantae</taxon>
        <taxon>Streptophyta</taxon>
        <taxon>Embryophyta</taxon>
        <taxon>Tracheophyta</taxon>
        <taxon>Spermatophyta</taxon>
        <taxon>Magnoliopsida</taxon>
        <taxon>eudicotyledons</taxon>
        <taxon>Gunneridae</taxon>
        <taxon>Pentapetalae</taxon>
        <taxon>rosids</taxon>
        <taxon>malvids</taxon>
        <taxon>Malvales</taxon>
        <taxon>Malvaceae</taxon>
        <taxon>Malvoideae</taxon>
        <taxon>Gossypium</taxon>
    </lineage>
</organism>
<comment type="caution">
    <text evidence="1">The sequence shown here is derived from an EMBL/GenBank/DDBJ whole genome shotgun (WGS) entry which is preliminary data.</text>
</comment>
<accession>A0A5B6VEE7</accession>
<evidence type="ECO:0000313" key="1">
    <source>
        <dbReference type="EMBL" id="KAA3467509.1"/>
    </source>
</evidence>
<sequence length="68" mass="7863">MTFLKKKLMLSNLKNLKSKGMKMKMSLSEATLYIKGDDIKLIIISLNVDDFLDTGNNDEFIKKFKDDM</sequence>
<reference evidence="2" key="1">
    <citation type="journal article" date="2019" name="Plant Biotechnol. J.">
        <title>Genome sequencing of the Australian wild diploid species Gossypium australe highlights disease resistance and delayed gland morphogenesis.</title>
        <authorList>
            <person name="Cai Y."/>
            <person name="Cai X."/>
            <person name="Wang Q."/>
            <person name="Wang P."/>
            <person name="Zhang Y."/>
            <person name="Cai C."/>
            <person name="Xu Y."/>
            <person name="Wang K."/>
            <person name="Zhou Z."/>
            <person name="Wang C."/>
            <person name="Geng S."/>
            <person name="Li B."/>
            <person name="Dong Q."/>
            <person name="Hou Y."/>
            <person name="Wang H."/>
            <person name="Ai P."/>
            <person name="Liu Z."/>
            <person name="Yi F."/>
            <person name="Sun M."/>
            <person name="An G."/>
            <person name="Cheng J."/>
            <person name="Zhang Y."/>
            <person name="Shi Q."/>
            <person name="Xie Y."/>
            <person name="Shi X."/>
            <person name="Chang Y."/>
            <person name="Huang F."/>
            <person name="Chen Y."/>
            <person name="Hong S."/>
            <person name="Mi L."/>
            <person name="Sun Q."/>
            <person name="Zhang L."/>
            <person name="Zhou B."/>
            <person name="Peng R."/>
            <person name="Zhang X."/>
            <person name="Liu F."/>
        </authorList>
    </citation>
    <scope>NUCLEOTIDE SEQUENCE [LARGE SCALE GENOMIC DNA]</scope>
    <source>
        <strain evidence="2">cv. PA1801</strain>
    </source>
</reference>
<keyword evidence="2" id="KW-1185">Reference proteome</keyword>
<name>A0A5B6VEE7_9ROSI</name>
<protein>
    <submittedName>
        <fullName evidence="1">Retrovirus-related Pol polyprotein from transposon TNT 1-94</fullName>
    </submittedName>
</protein>
<gene>
    <name evidence="1" type="ORF">EPI10_002515</name>
</gene>